<reference evidence="1 3" key="1">
    <citation type="journal article" date="2014" name="BMC Genomics">
        <title>Genome sequence of Anopheles sinensis provides insight into genetics basis of mosquito competence for malaria parasites.</title>
        <authorList>
            <person name="Zhou D."/>
            <person name="Zhang D."/>
            <person name="Ding G."/>
            <person name="Shi L."/>
            <person name="Hou Q."/>
            <person name="Ye Y."/>
            <person name="Xu Y."/>
            <person name="Zhou H."/>
            <person name="Xiong C."/>
            <person name="Li S."/>
            <person name="Yu J."/>
            <person name="Hong S."/>
            <person name="Yu X."/>
            <person name="Zou P."/>
            <person name="Chen C."/>
            <person name="Chang X."/>
            <person name="Wang W."/>
            <person name="Lv Y."/>
            <person name="Sun Y."/>
            <person name="Ma L."/>
            <person name="Shen B."/>
            <person name="Zhu C."/>
        </authorList>
    </citation>
    <scope>NUCLEOTIDE SEQUENCE [LARGE SCALE GENOMIC DNA]</scope>
</reference>
<dbReference type="EMBL" id="ATLV01013097">
    <property type="status" value="NOT_ANNOTATED_CDS"/>
    <property type="molecule type" value="Genomic_DNA"/>
</dbReference>
<evidence type="ECO:0000313" key="3">
    <source>
        <dbReference type="Proteomes" id="UP000030765"/>
    </source>
</evidence>
<evidence type="ECO:0000313" key="1">
    <source>
        <dbReference type="EMBL" id="KFB37200.1"/>
    </source>
</evidence>
<name>A0A084VGV6_ANOSI</name>
<keyword evidence="1" id="KW-0808">Transferase</keyword>
<evidence type="ECO:0000313" key="2">
    <source>
        <dbReference type="EnsemblMetazoa" id="ASIC004478-PA"/>
    </source>
</evidence>
<reference evidence="2" key="2">
    <citation type="submission" date="2020-05" db="UniProtKB">
        <authorList>
            <consortium name="EnsemblMetazoa"/>
        </authorList>
    </citation>
    <scope>IDENTIFICATION</scope>
</reference>
<dbReference type="AlphaFoldDB" id="A0A084VGV6"/>
<keyword evidence="3" id="KW-1185">Reference proteome</keyword>
<dbReference type="EnsemblMetazoa" id="ASIC004478-RA">
    <property type="protein sequence ID" value="ASIC004478-PA"/>
    <property type="gene ID" value="ASIC004478"/>
</dbReference>
<dbReference type="Proteomes" id="UP000030765">
    <property type="component" value="Unassembled WGS sequence"/>
</dbReference>
<proteinExistence type="predicted"/>
<keyword evidence="1" id="KW-0418">Kinase</keyword>
<gene>
    <name evidence="1" type="ORF">ZHAS_00004478</name>
</gene>
<dbReference type="GO" id="GO:0016301">
    <property type="term" value="F:kinase activity"/>
    <property type="evidence" value="ECO:0007669"/>
    <property type="project" value="UniProtKB-KW"/>
</dbReference>
<dbReference type="EMBL" id="KE524840">
    <property type="protein sequence ID" value="KFB37200.1"/>
    <property type="molecule type" value="Genomic_DNA"/>
</dbReference>
<accession>A0A084VGV6</accession>
<dbReference type="VEuPathDB" id="VectorBase:ASIC004478"/>
<sequence length="135" mass="14392">MNSASESLAEWVLRHGAFEQTTGIALARASGLQNRNSLWWLALSLFVTTGAIVTESDSEAPRDEATVVAHSYAHVMAFPLCPARSDEENRTPTLRPTIRCGCFGGCSSSAFGRTMLQSIIVSLQVLHTAPGGGGR</sequence>
<protein>
    <submittedName>
        <fullName evidence="1 2">Transcriptional regulator/sugar kinase</fullName>
    </submittedName>
</protein>
<organism evidence="1">
    <name type="scientific">Anopheles sinensis</name>
    <name type="common">Mosquito</name>
    <dbReference type="NCBI Taxonomy" id="74873"/>
    <lineage>
        <taxon>Eukaryota</taxon>
        <taxon>Metazoa</taxon>
        <taxon>Ecdysozoa</taxon>
        <taxon>Arthropoda</taxon>
        <taxon>Hexapoda</taxon>
        <taxon>Insecta</taxon>
        <taxon>Pterygota</taxon>
        <taxon>Neoptera</taxon>
        <taxon>Endopterygota</taxon>
        <taxon>Diptera</taxon>
        <taxon>Nematocera</taxon>
        <taxon>Culicoidea</taxon>
        <taxon>Culicidae</taxon>
        <taxon>Anophelinae</taxon>
        <taxon>Anopheles</taxon>
    </lineage>
</organism>